<protein>
    <submittedName>
        <fullName evidence="4">Oidioi.mRNA.OKI2018_I69.chr2.g8412.t1.cds</fullName>
    </submittedName>
</protein>
<keyword evidence="1" id="KW-0472">Membrane</keyword>
<dbReference type="EMBL" id="OU015567">
    <property type="protein sequence ID" value="CAG5114354.1"/>
    <property type="molecule type" value="Genomic_DNA"/>
</dbReference>
<feature type="chain" id="PRO_5046766055" evidence="2">
    <location>
        <begin position="19"/>
        <end position="513"/>
    </location>
</feature>
<evidence type="ECO:0000256" key="2">
    <source>
        <dbReference type="SAM" id="SignalP"/>
    </source>
</evidence>
<dbReference type="PANTHER" id="PTHR31061">
    <property type="entry name" value="LD22376P"/>
    <property type="match status" value="1"/>
</dbReference>
<organism evidence="4 5">
    <name type="scientific">Oikopleura dioica</name>
    <name type="common">Tunicate</name>
    <dbReference type="NCBI Taxonomy" id="34765"/>
    <lineage>
        <taxon>Eukaryota</taxon>
        <taxon>Metazoa</taxon>
        <taxon>Chordata</taxon>
        <taxon>Tunicata</taxon>
        <taxon>Appendicularia</taxon>
        <taxon>Copelata</taxon>
        <taxon>Oikopleuridae</taxon>
        <taxon>Oikopleura</taxon>
    </lineage>
</organism>
<reference evidence="4 5" key="1">
    <citation type="submission" date="2021-04" db="EMBL/GenBank/DDBJ databases">
        <authorList>
            <person name="Bliznina A."/>
        </authorList>
    </citation>
    <scope>NUCLEOTIDE SEQUENCE [LARGE SCALE GENOMIC DNA]</scope>
</reference>
<gene>
    <name evidence="4" type="ORF">OKIOD_LOCUS17177</name>
</gene>
<feature type="transmembrane region" description="Helical" evidence="1">
    <location>
        <begin position="431"/>
        <end position="455"/>
    </location>
</feature>
<sequence>MKTLIVLACVFLSEKVFARKWEDQMDRASLVLEEIGERIELPVFVRSQRCSDCAFLPLRTREFEIINSTSQIGWIDTRWPSQFQFKLKDGEIRESNFINFAENTIFSFKIGENSDFAFQESPQKSEDSSSLQQIGALAIFAGFIWKLNSFLDAENRGREPVVDTWRGINVAFMVFVNYGGGGYWWLQHSPWDGITLADLVMPSFLFLNGISIALRKKSTKRRNLKRFVKTFFLGLIVSNKGKLLSLNFDFANWRIPGVLQRIAICELIVSVLSFSNFALLTGVLLFYFLWWSIYFLATPFDLPSCPASYNGPGGISSNSQFFHCIGGSSGAIDRFFLGNSHLYQWSTAKGVFYPEEHFKNQPIVFDPEGITGTFSSILTVFFGFVAVKILRKMESFQRRTFLLGIGSILILIGVNRASTVPFNKNLWSDSFVFFTAGFNFLALLFLLDFSFPLFARLGRRSMFVYVGHTFLRGYFPFSWNSSLPPTHASIFSENLFATCLWLVLGNIFESFSS</sequence>
<evidence type="ECO:0000313" key="4">
    <source>
        <dbReference type="EMBL" id="CAG5114354.1"/>
    </source>
</evidence>
<feature type="transmembrane region" description="Helical" evidence="1">
    <location>
        <begin position="267"/>
        <end position="293"/>
    </location>
</feature>
<dbReference type="InterPro" id="IPR012429">
    <property type="entry name" value="HGSNAT_cat"/>
</dbReference>
<feature type="transmembrane region" description="Helical" evidence="1">
    <location>
        <begin position="401"/>
        <end position="419"/>
    </location>
</feature>
<feature type="transmembrane region" description="Helical" evidence="1">
    <location>
        <begin position="168"/>
        <end position="187"/>
    </location>
</feature>
<feature type="signal peptide" evidence="2">
    <location>
        <begin position="1"/>
        <end position="18"/>
    </location>
</feature>
<dbReference type="Proteomes" id="UP001158576">
    <property type="component" value="Chromosome 2"/>
</dbReference>
<evidence type="ECO:0000256" key="1">
    <source>
        <dbReference type="SAM" id="Phobius"/>
    </source>
</evidence>
<proteinExistence type="predicted"/>
<dbReference type="Pfam" id="PF07786">
    <property type="entry name" value="HGSNAT_cat"/>
    <property type="match status" value="1"/>
</dbReference>
<keyword evidence="1" id="KW-1133">Transmembrane helix</keyword>
<name>A0ABN7TA31_OIKDI</name>
<feature type="transmembrane region" description="Helical" evidence="1">
    <location>
        <begin position="193"/>
        <end position="214"/>
    </location>
</feature>
<keyword evidence="1" id="KW-0812">Transmembrane</keyword>
<feature type="transmembrane region" description="Helical" evidence="1">
    <location>
        <begin position="369"/>
        <end position="389"/>
    </location>
</feature>
<evidence type="ECO:0000259" key="3">
    <source>
        <dbReference type="Pfam" id="PF07786"/>
    </source>
</evidence>
<dbReference type="PANTHER" id="PTHR31061:SF24">
    <property type="entry name" value="LD22376P"/>
    <property type="match status" value="1"/>
</dbReference>
<evidence type="ECO:0000313" key="5">
    <source>
        <dbReference type="Proteomes" id="UP001158576"/>
    </source>
</evidence>
<accession>A0ABN7TA31</accession>
<keyword evidence="5" id="KW-1185">Reference proteome</keyword>
<keyword evidence="2" id="KW-0732">Signal</keyword>
<feature type="domain" description="Heparan-alpha-glucosaminide N-acetyltransferase catalytic" evidence="3">
    <location>
        <begin position="158"/>
        <end position="291"/>
    </location>
</feature>